<dbReference type="InterPro" id="IPR036770">
    <property type="entry name" value="Ankyrin_rpt-contain_sf"/>
</dbReference>
<dbReference type="Pfam" id="PF12796">
    <property type="entry name" value="Ank_2"/>
    <property type="match status" value="1"/>
</dbReference>
<proteinExistence type="predicted"/>
<accession>A0A976FLC9</accession>
<dbReference type="SUPFAM" id="SSF48403">
    <property type="entry name" value="Ankyrin repeat"/>
    <property type="match status" value="1"/>
</dbReference>
<evidence type="ECO:0000256" key="3">
    <source>
        <dbReference type="PROSITE-ProRule" id="PRU00023"/>
    </source>
</evidence>
<evidence type="ECO:0000256" key="1">
    <source>
        <dbReference type="ARBA" id="ARBA00022737"/>
    </source>
</evidence>
<dbReference type="SMART" id="SM00248">
    <property type="entry name" value="ANK"/>
    <property type="match status" value="2"/>
</dbReference>
<keyword evidence="5" id="KW-0812">Transmembrane</keyword>
<dbReference type="RefSeq" id="XP_067818282.1">
    <property type="nucleotide sequence ID" value="XM_067965927.1"/>
</dbReference>
<evidence type="ECO:0000256" key="5">
    <source>
        <dbReference type="SAM" id="Phobius"/>
    </source>
</evidence>
<organism evidence="6 7">
    <name type="scientific">Bremia lactucae</name>
    <name type="common">Lettuce downy mildew</name>
    <dbReference type="NCBI Taxonomy" id="4779"/>
    <lineage>
        <taxon>Eukaryota</taxon>
        <taxon>Sar</taxon>
        <taxon>Stramenopiles</taxon>
        <taxon>Oomycota</taxon>
        <taxon>Peronosporomycetes</taxon>
        <taxon>Peronosporales</taxon>
        <taxon>Peronosporaceae</taxon>
        <taxon>Bremia</taxon>
    </lineage>
</organism>
<keyword evidence="5" id="KW-1133">Transmembrane helix</keyword>
<reference evidence="6 7" key="1">
    <citation type="journal article" date="2021" name="Genome Biol.">
        <title>AFLAP: assembly-free linkage analysis pipeline using k-mers from genome sequencing data.</title>
        <authorList>
            <person name="Fletcher K."/>
            <person name="Zhang L."/>
            <person name="Gil J."/>
            <person name="Han R."/>
            <person name="Cavanaugh K."/>
            <person name="Michelmore R."/>
        </authorList>
    </citation>
    <scope>NUCLEOTIDE SEQUENCE [LARGE SCALE GENOMIC DNA]</scope>
    <source>
        <strain evidence="6 7">SF5</strain>
    </source>
</reference>
<dbReference type="PANTHER" id="PTHR24189:SF50">
    <property type="entry name" value="ANKYRIN REPEAT AND SOCS BOX PROTEIN 2"/>
    <property type="match status" value="1"/>
</dbReference>
<feature type="region of interest" description="Disordered" evidence="4">
    <location>
        <begin position="254"/>
        <end position="287"/>
    </location>
</feature>
<dbReference type="PANTHER" id="PTHR24189">
    <property type="entry name" value="MYOTROPHIN"/>
    <property type="match status" value="1"/>
</dbReference>
<dbReference type="Gene3D" id="1.25.40.20">
    <property type="entry name" value="Ankyrin repeat-containing domain"/>
    <property type="match status" value="1"/>
</dbReference>
<evidence type="ECO:0000256" key="4">
    <source>
        <dbReference type="SAM" id="MobiDB-lite"/>
    </source>
</evidence>
<name>A0A976FLC9_BRELC</name>
<feature type="repeat" description="ANK" evidence="3">
    <location>
        <begin position="78"/>
        <end position="110"/>
    </location>
</feature>
<protein>
    <submittedName>
        <fullName evidence="6">Uncharacterized protein</fullName>
    </submittedName>
</protein>
<keyword evidence="7" id="KW-1185">Reference proteome</keyword>
<keyword evidence="1" id="KW-0677">Repeat</keyword>
<dbReference type="GeneID" id="94351598"/>
<comment type="caution">
    <text evidence="6">The sequence shown here is derived from an EMBL/GenBank/DDBJ whole genome shotgun (WGS) entry which is preliminary data.</text>
</comment>
<evidence type="ECO:0000313" key="6">
    <source>
        <dbReference type="EMBL" id="TDH68783.1"/>
    </source>
</evidence>
<dbReference type="KEGG" id="blac:94351598"/>
<dbReference type="PROSITE" id="PS50088">
    <property type="entry name" value="ANK_REPEAT"/>
    <property type="match status" value="1"/>
</dbReference>
<dbReference type="InterPro" id="IPR002110">
    <property type="entry name" value="Ankyrin_rpt"/>
</dbReference>
<evidence type="ECO:0000313" key="7">
    <source>
        <dbReference type="Proteomes" id="UP000294530"/>
    </source>
</evidence>
<feature type="compositionally biased region" description="Basic and acidic residues" evidence="4">
    <location>
        <begin position="269"/>
        <end position="280"/>
    </location>
</feature>
<keyword evidence="2 3" id="KW-0040">ANK repeat</keyword>
<dbReference type="AlphaFoldDB" id="A0A976FLC9"/>
<dbReference type="EMBL" id="SHOA02000016">
    <property type="protein sequence ID" value="TDH68783.1"/>
    <property type="molecule type" value="Genomic_DNA"/>
</dbReference>
<sequence length="464" mass="51489">MMACVAKNVVAVQLFIEMGARLDLLNACGLNALMCAARAGKDPRPAAPAVPETMERSAAIVEILLANGADVNALEKNEGNAALHLAVLSKNFNAVESLIKISLDLDITIRNKAGKTAMDLGRQIFGESSKQMNDLLSEKWAQNFEESICLSAKVEQQLLALTAQEENIIALDEKPSLKYEKKKNKKTKKKNMGLVKAPERLPIECGHKDKMKADSFIDSSEDDTLSLKQSKAKADQESASLYSELRTIEHEFDDDGGWQSVSTKKNRRKELSGDNAEKASNRNPAISTNIGLKDCSSNIELGSLQKPHRSQLKISKAISSVNALWDEQPNSKLTQSTVTESPRRLVITGDDKNWVITSNLSYDVLNRSFYRTFPVAADLEINVEQFLIASSVSDRELEPNNSLSISQVEALQEAHWQAYHYLNEKKVGYLGAIKLSIILIIVWIHVRTFDLRWQFLGSANTRSN</sequence>
<evidence type="ECO:0000256" key="2">
    <source>
        <dbReference type="ARBA" id="ARBA00023043"/>
    </source>
</evidence>
<dbReference type="PROSITE" id="PS50297">
    <property type="entry name" value="ANK_REP_REGION"/>
    <property type="match status" value="1"/>
</dbReference>
<dbReference type="Proteomes" id="UP000294530">
    <property type="component" value="Unassembled WGS sequence"/>
</dbReference>
<dbReference type="InterPro" id="IPR050745">
    <property type="entry name" value="Multifunctional_regulatory"/>
</dbReference>
<dbReference type="OrthoDB" id="194358at2759"/>
<feature type="transmembrane region" description="Helical" evidence="5">
    <location>
        <begin position="427"/>
        <end position="446"/>
    </location>
</feature>
<keyword evidence="5" id="KW-0472">Membrane</keyword>
<gene>
    <name evidence="6" type="ORF">CCR75_007871</name>
</gene>